<evidence type="ECO:0000313" key="1">
    <source>
        <dbReference type="EMBL" id="EJT81165.1"/>
    </source>
</evidence>
<evidence type="ECO:0000313" key="2">
    <source>
        <dbReference type="EnsemblFungi" id="EJT81165"/>
    </source>
</evidence>
<reference evidence="1" key="2">
    <citation type="submission" date="2010-07" db="EMBL/GenBank/DDBJ databases">
        <authorList>
            <consortium name="The Broad Institute Genome Sequencing Platform"/>
            <consortium name="Broad Institute Genome Sequencing Center for Infectious Disease"/>
            <person name="Ma L.-J."/>
            <person name="Dead R."/>
            <person name="Young S."/>
            <person name="Zeng Q."/>
            <person name="Koehrsen M."/>
            <person name="Alvarado L."/>
            <person name="Berlin A."/>
            <person name="Chapman S.B."/>
            <person name="Chen Z."/>
            <person name="Freedman E."/>
            <person name="Gellesch M."/>
            <person name="Goldberg J."/>
            <person name="Griggs A."/>
            <person name="Gujja S."/>
            <person name="Heilman E.R."/>
            <person name="Heiman D."/>
            <person name="Hepburn T."/>
            <person name="Howarth C."/>
            <person name="Jen D."/>
            <person name="Larson L."/>
            <person name="Mehta T."/>
            <person name="Neiman D."/>
            <person name="Pearson M."/>
            <person name="Roberts A."/>
            <person name="Saif S."/>
            <person name="Shea T."/>
            <person name="Shenoy N."/>
            <person name="Sisk P."/>
            <person name="Stolte C."/>
            <person name="Sykes S."/>
            <person name="Walk T."/>
            <person name="White J."/>
            <person name="Yandava C."/>
            <person name="Haas B."/>
            <person name="Nusbaum C."/>
            <person name="Birren B."/>
        </authorList>
    </citation>
    <scope>NUCLEOTIDE SEQUENCE</scope>
    <source>
        <strain evidence="1">R3-111a-1</strain>
    </source>
</reference>
<name>J3NIR5_GAET3</name>
<dbReference type="GeneID" id="20341607"/>
<accession>J3NIR5</accession>
<gene>
    <name evidence="2" type="primary">20341607</name>
    <name evidence="1" type="ORF">GGTG_01149</name>
</gene>
<evidence type="ECO:0000313" key="3">
    <source>
        <dbReference type="Proteomes" id="UP000006039"/>
    </source>
</evidence>
<reference evidence="2" key="5">
    <citation type="submission" date="2018-04" db="UniProtKB">
        <authorList>
            <consortium name="EnsemblFungi"/>
        </authorList>
    </citation>
    <scope>IDENTIFICATION</scope>
    <source>
        <strain evidence="2">R3-111a-1</strain>
    </source>
</reference>
<dbReference type="VEuPathDB" id="FungiDB:GGTG_01149"/>
<reference evidence="2" key="4">
    <citation type="journal article" date="2015" name="G3 (Bethesda)">
        <title>Genome sequences of three phytopathogenic species of the Magnaporthaceae family of fungi.</title>
        <authorList>
            <person name="Okagaki L.H."/>
            <person name="Nunes C.C."/>
            <person name="Sailsbery J."/>
            <person name="Clay B."/>
            <person name="Brown D."/>
            <person name="John T."/>
            <person name="Oh Y."/>
            <person name="Young N."/>
            <person name="Fitzgerald M."/>
            <person name="Haas B.J."/>
            <person name="Zeng Q."/>
            <person name="Young S."/>
            <person name="Adiconis X."/>
            <person name="Fan L."/>
            <person name="Levin J.Z."/>
            <person name="Mitchell T.K."/>
            <person name="Okubara P.A."/>
            <person name="Farman M.L."/>
            <person name="Kohn L.M."/>
            <person name="Birren B."/>
            <person name="Ma L.-J."/>
            <person name="Dean R.A."/>
        </authorList>
    </citation>
    <scope>NUCLEOTIDE SEQUENCE</scope>
    <source>
        <strain evidence="2">R3-111a-1</strain>
    </source>
</reference>
<reference evidence="3" key="1">
    <citation type="submission" date="2010-07" db="EMBL/GenBank/DDBJ databases">
        <title>The genome sequence of Gaeumannomyces graminis var. tritici strain R3-111a-1.</title>
        <authorList>
            <consortium name="The Broad Institute Genome Sequencing Platform"/>
            <person name="Ma L.-J."/>
            <person name="Dead R."/>
            <person name="Young S."/>
            <person name="Zeng Q."/>
            <person name="Koehrsen M."/>
            <person name="Alvarado L."/>
            <person name="Berlin A."/>
            <person name="Chapman S.B."/>
            <person name="Chen Z."/>
            <person name="Freedman E."/>
            <person name="Gellesch M."/>
            <person name="Goldberg J."/>
            <person name="Griggs A."/>
            <person name="Gujja S."/>
            <person name="Heilman E.R."/>
            <person name="Heiman D."/>
            <person name="Hepburn T."/>
            <person name="Howarth C."/>
            <person name="Jen D."/>
            <person name="Larson L."/>
            <person name="Mehta T."/>
            <person name="Neiman D."/>
            <person name="Pearson M."/>
            <person name="Roberts A."/>
            <person name="Saif S."/>
            <person name="Shea T."/>
            <person name="Shenoy N."/>
            <person name="Sisk P."/>
            <person name="Stolte C."/>
            <person name="Sykes S."/>
            <person name="Walk T."/>
            <person name="White J."/>
            <person name="Yandava C."/>
            <person name="Haas B."/>
            <person name="Nusbaum C."/>
            <person name="Birren B."/>
        </authorList>
    </citation>
    <scope>NUCLEOTIDE SEQUENCE [LARGE SCALE GENOMIC DNA]</scope>
    <source>
        <strain evidence="3">R3-111a-1</strain>
    </source>
</reference>
<reference evidence="1" key="3">
    <citation type="submission" date="2010-09" db="EMBL/GenBank/DDBJ databases">
        <title>Annotation of Gaeumannomyces graminis var. tritici R3-111a-1.</title>
        <authorList>
            <consortium name="The Broad Institute Genome Sequencing Platform"/>
            <person name="Ma L.-J."/>
            <person name="Dead R."/>
            <person name="Young S.K."/>
            <person name="Zeng Q."/>
            <person name="Gargeya S."/>
            <person name="Fitzgerald M."/>
            <person name="Haas B."/>
            <person name="Abouelleil A."/>
            <person name="Alvarado L."/>
            <person name="Arachchi H.M."/>
            <person name="Berlin A."/>
            <person name="Brown A."/>
            <person name="Chapman S.B."/>
            <person name="Chen Z."/>
            <person name="Dunbar C."/>
            <person name="Freedman E."/>
            <person name="Gearin G."/>
            <person name="Gellesch M."/>
            <person name="Goldberg J."/>
            <person name="Griggs A."/>
            <person name="Gujja S."/>
            <person name="Heiman D."/>
            <person name="Howarth C."/>
            <person name="Larson L."/>
            <person name="Lui A."/>
            <person name="MacDonald P.J.P."/>
            <person name="Mehta T."/>
            <person name="Montmayeur A."/>
            <person name="Murphy C."/>
            <person name="Neiman D."/>
            <person name="Pearson M."/>
            <person name="Priest M."/>
            <person name="Roberts A."/>
            <person name="Saif S."/>
            <person name="Shea T."/>
            <person name="Shenoy N."/>
            <person name="Sisk P."/>
            <person name="Stolte C."/>
            <person name="Sykes S."/>
            <person name="Yandava C."/>
            <person name="Wortman J."/>
            <person name="Nusbaum C."/>
            <person name="Birren B."/>
        </authorList>
    </citation>
    <scope>NUCLEOTIDE SEQUENCE</scope>
    <source>
        <strain evidence="1">R3-111a-1</strain>
    </source>
</reference>
<dbReference type="HOGENOM" id="CLU_1722471_0_0_1"/>
<dbReference type="EnsemblFungi" id="EJT81165">
    <property type="protein sequence ID" value="EJT81165"/>
    <property type="gene ID" value="GGTG_01149"/>
</dbReference>
<dbReference type="AlphaFoldDB" id="J3NIR5"/>
<dbReference type="Proteomes" id="UP000006039">
    <property type="component" value="Unassembled WGS sequence"/>
</dbReference>
<proteinExistence type="predicted"/>
<organism evidence="1">
    <name type="scientific">Gaeumannomyces tritici (strain R3-111a-1)</name>
    <name type="common">Wheat and barley take-all root rot fungus</name>
    <name type="synonym">Gaeumannomyces graminis var. tritici</name>
    <dbReference type="NCBI Taxonomy" id="644352"/>
    <lineage>
        <taxon>Eukaryota</taxon>
        <taxon>Fungi</taxon>
        <taxon>Dikarya</taxon>
        <taxon>Ascomycota</taxon>
        <taxon>Pezizomycotina</taxon>
        <taxon>Sordariomycetes</taxon>
        <taxon>Sordariomycetidae</taxon>
        <taxon>Magnaporthales</taxon>
        <taxon>Magnaporthaceae</taxon>
        <taxon>Gaeumannomyces</taxon>
    </lineage>
</organism>
<keyword evidence="3" id="KW-1185">Reference proteome</keyword>
<sequence length="152" mass="17014">MLHGLLLAMVISEGRRSKERQIRRMAVDQCLLATSRPRWTVDRGPCLYDFGEGMMARLGTLQQAWHRHDNLQGCHPLAELDGKACIGYDALSRVQKCATAARAKDSDMSGRAADTGQGFPGWARLGRRQVRVYRAWFRLFVQGVVQVPGSTI</sequence>
<protein>
    <submittedName>
        <fullName evidence="1 2">Uncharacterized protein</fullName>
    </submittedName>
</protein>
<dbReference type="RefSeq" id="XP_009217174.1">
    <property type="nucleotide sequence ID" value="XM_009218910.1"/>
</dbReference>
<dbReference type="EMBL" id="GL385395">
    <property type="protein sequence ID" value="EJT81165.1"/>
    <property type="molecule type" value="Genomic_DNA"/>
</dbReference>